<keyword evidence="1" id="KW-0472">Membrane</keyword>
<dbReference type="PATRIC" id="fig|148814.8.peg.653"/>
<dbReference type="EMBL" id="JXCY01000006">
    <property type="protein sequence ID" value="KOY76161.1"/>
    <property type="molecule type" value="Genomic_DNA"/>
</dbReference>
<keyword evidence="3" id="KW-1185">Reference proteome</keyword>
<evidence type="ECO:0000256" key="1">
    <source>
        <dbReference type="SAM" id="Phobius"/>
    </source>
</evidence>
<feature type="transmembrane region" description="Helical" evidence="1">
    <location>
        <begin position="21"/>
        <end position="41"/>
    </location>
</feature>
<organism evidence="2 3">
    <name type="scientific">Apilactobacillus kunkeei</name>
    <dbReference type="NCBI Taxonomy" id="148814"/>
    <lineage>
        <taxon>Bacteria</taxon>
        <taxon>Bacillati</taxon>
        <taxon>Bacillota</taxon>
        <taxon>Bacilli</taxon>
        <taxon>Lactobacillales</taxon>
        <taxon>Lactobacillaceae</taxon>
        <taxon>Apilactobacillus</taxon>
    </lineage>
</organism>
<feature type="transmembrane region" description="Helical" evidence="1">
    <location>
        <begin position="107"/>
        <end position="129"/>
    </location>
</feature>
<keyword evidence="1" id="KW-1133">Transmembrane helix</keyword>
<dbReference type="Proteomes" id="UP000037778">
    <property type="component" value="Unassembled WGS sequence"/>
</dbReference>
<dbReference type="AlphaFoldDB" id="A0A0M9DBM7"/>
<sequence>MFNQETLKETRLRTIESLKDLYGLLVSSAIAWLVALIGVALETFQNSLERAYYFLPSMTPKHFDEIYHNDLSNTFKYGLLIIISAIVLFIILMWLQRKHASVIRRMGWSIIIIVMGGLVMTQTLTNVYMNHDKGINYYHPERMYEHHKGGK</sequence>
<reference evidence="2 3" key="1">
    <citation type="journal article" date="2015" name="Genome Biol. Evol.">
        <title>Functionally Structured Genomes in Lactobacillus kunkeei Colonizing the Honey Crop and Food Products of Honeybees and Stingless Bees.</title>
        <authorList>
            <person name="Tamarit D."/>
            <person name="Ellegaard K.M."/>
            <person name="Wikander J."/>
            <person name="Olofsson T."/>
            <person name="Vasquez A."/>
            <person name="Andersson S.G."/>
        </authorList>
    </citation>
    <scope>NUCLEOTIDE SEQUENCE [LARGE SCALE GENOMIC DNA]</scope>
    <source>
        <strain evidence="2 3">LAko</strain>
    </source>
</reference>
<dbReference type="RefSeq" id="WP_053791727.1">
    <property type="nucleotide sequence ID" value="NZ_JXCY01000006.1"/>
</dbReference>
<gene>
    <name evidence="2" type="ORF">RZ71_06060</name>
</gene>
<protein>
    <submittedName>
        <fullName evidence="2">Uncharacterized protein</fullName>
    </submittedName>
</protein>
<name>A0A0M9DBM7_9LACO</name>
<evidence type="ECO:0000313" key="3">
    <source>
        <dbReference type="Proteomes" id="UP000037778"/>
    </source>
</evidence>
<proteinExistence type="predicted"/>
<keyword evidence="1" id="KW-0812">Transmembrane</keyword>
<accession>A0A0M9DBM7</accession>
<comment type="caution">
    <text evidence="2">The sequence shown here is derived from an EMBL/GenBank/DDBJ whole genome shotgun (WGS) entry which is preliminary data.</text>
</comment>
<evidence type="ECO:0000313" key="2">
    <source>
        <dbReference type="EMBL" id="KOY76161.1"/>
    </source>
</evidence>
<feature type="transmembrane region" description="Helical" evidence="1">
    <location>
        <begin position="77"/>
        <end position="95"/>
    </location>
</feature>